<accession>A0A6A6S1C0</accession>
<feature type="compositionally biased region" description="Polar residues" evidence="1">
    <location>
        <begin position="331"/>
        <end position="340"/>
    </location>
</feature>
<protein>
    <submittedName>
        <fullName evidence="2">Uncharacterized protein</fullName>
    </submittedName>
</protein>
<feature type="compositionally biased region" description="Basic residues" evidence="1">
    <location>
        <begin position="1"/>
        <end position="10"/>
    </location>
</feature>
<reference evidence="2" key="1">
    <citation type="journal article" date="2020" name="Stud. Mycol.">
        <title>101 Dothideomycetes genomes: a test case for predicting lifestyles and emergence of pathogens.</title>
        <authorList>
            <person name="Haridas S."/>
            <person name="Albert R."/>
            <person name="Binder M."/>
            <person name="Bloem J."/>
            <person name="Labutti K."/>
            <person name="Salamov A."/>
            <person name="Andreopoulos B."/>
            <person name="Baker S."/>
            <person name="Barry K."/>
            <person name="Bills G."/>
            <person name="Bluhm B."/>
            <person name="Cannon C."/>
            <person name="Castanera R."/>
            <person name="Culley D."/>
            <person name="Daum C."/>
            <person name="Ezra D."/>
            <person name="Gonzalez J."/>
            <person name="Henrissat B."/>
            <person name="Kuo A."/>
            <person name="Liang C."/>
            <person name="Lipzen A."/>
            <person name="Lutzoni F."/>
            <person name="Magnuson J."/>
            <person name="Mondo S."/>
            <person name="Nolan M."/>
            <person name="Ohm R."/>
            <person name="Pangilinan J."/>
            <person name="Park H.-J."/>
            <person name="Ramirez L."/>
            <person name="Alfaro M."/>
            <person name="Sun H."/>
            <person name="Tritt A."/>
            <person name="Yoshinaga Y."/>
            <person name="Zwiers L.-H."/>
            <person name="Turgeon B."/>
            <person name="Goodwin S."/>
            <person name="Spatafora J."/>
            <person name="Crous P."/>
            <person name="Grigoriev I."/>
        </authorList>
    </citation>
    <scope>NUCLEOTIDE SEQUENCE</scope>
    <source>
        <strain evidence="2">CBS 473.64</strain>
    </source>
</reference>
<name>A0A6A6S1C0_9PLEO</name>
<feature type="compositionally biased region" description="Low complexity" evidence="1">
    <location>
        <begin position="259"/>
        <end position="273"/>
    </location>
</feature>
<evidence type="ECO:0000313" key="2">
    <source>
        <dbReference type="EMBL" id="KAF2640851.1"/>
    </source>
</evidence>
<dbReference type="AlphaFoldDB" id="A0A6A6S1C0"/>
<dbReference type="EMBL" id="MU006784">
    <property type="protein sequence ID" value="KAF2640851.1"/>
    <property type="molecule type" value="Genomic_DNA"/>
</dbReference>
<feature type="region of interest" description="Disordered" evidence="1">
    <location>
        <begin position="166"/>
        <end position="399"/>
    </location>
</feature>
<keyword evidence="3" id="KW-1185">Reference proteome</keyword>
<evidence type="ECO:0000313" key="3">
    <source>
        <dbReference type="Proteomes" id="UP000799753"/>
    </source>
</evidence>
<feature type="region of interest" description="Disordered" evidence="1">
    <location>
        <begin position="87"/>
        <end position="119"/>
    </location>
</feature>
<proteinExistence type="predicted"/>
<dbReference type="OrthoDB" id="5226996at2759"/>
<dbReference type="Proteomes" id="UP000799753">
    <property type="component" value="Unassembled WGS sequence"/>
</dbReference>
<feature type="compositionally biased region" description="Basic and acidic residues" evidence="1">
    <location>
        <begin position="205"/>
        <end position="222"/>
    </location>
</feature>
<feature type="compositionally biased region" description="Low complexity" evidence="1">
    <location>
        <begin position="285"/>
        <end position="295"/>
    </location>
</feature>
<sequence length="399" mass="42738">MGRGKGKGSHKSGVAAADDKENEEAKHYSEEMEIDMGGPSSSRTPPRASKFVEATMNSRSSIHPPPNEQWAALGIDHLIEGFNAGAGFSLGKRKAGNENAEKSAPAPASVDRGDAKERAEAAYAEAKRLGLLPAPKVFVRPVTRKPGVPGTSSSVQLREIRLANLHPVSIPPSPGYAVLAQPRPPTLYKSPSKKDLQKQKKLSKRVSDLEHKLAEARKELALTRDPANMPPVPAIPSAFSSTSSKSSKQVRIMHPSEGSSSSRSLSPNPSSLRQVQNIASPNASPPSTTTTTTSTGKIVKKRKAMDSNDEIAHTTVTTDSDHSHDNEPQAAPSTTPQRTPTRLVKKKPGTAMQEKQVMIVVPDASNGVPPMPRIPKNMEGRSSRVVNPDGYGGFEHEMF</sequence>
<organism evidence="2 3">
    <name type="scientific">Massarina eburnea CBS 473.64</name>
    <dbReference type="NCBI Taxonomy" id="1395130"/>
    <lineage>
        <taxon>Eukaryota</taxon>
        <taxon>Fungi</taxon>
        <taxon>Dikarya</taxon>
        <taxon>Ascomycota</taxon>
        <taxon>Pezizomycotina</taxon>
        <taxon>Dothideomycetes</taxon>
        <taxon>Pleosporomycetidae</taxon>
        <taxon>Pleosporales</taxon>
        <taxon>Massarineae</taxon>
        <taxon>Massarinaceae</taxon>
        <taxon>Massarina</taxon>
    </lineage>
</organism>
<gene>
    <name evidence="2" type="ORF">P280DRAFT_330236</name>
</gene>
<feature type="compositionally biased region" description="Low complexity" evidence="1">
    <location>
        <begin position="237"/>
        <end position="247"/>
    </location>
</feature>
<evidence type="ECO:0000256" key="1">
    <source>
        <dbReference type="SAM" id="MobiDB-lite"/>
    </source>
</evidence>
<feature type="region of interest" description="Disordered" evidence="1">
    <location>
        <begin position="1"/>
        <end position="47"/>
    </location>
</feature>
<feature type="compositionally biased region" description="Basic and acidic residues" evidence="1">
    <location>
        <begin position="17"/>
        <end position="30"/>
    </location>
</feature>